<feature type="signal peptide" evidence="2">
    <location>
        <begin position="1"/>
        <end position="41"/>
    </location>
</feature>
<evidence type="ECO:0000313" key="4">
    <source>
        <dbReference type="EMBL" id="RBP50958.1"/>
    </source>
</evidence>
<reference evidence="4 5" key="1">
    <citation type="submission" date="2018-06" db="EMBL/GenBank/DDBJ databases">
        <title>Genomic Encyclopedia of Type Strains, Phase IV (KMG-IV): sequencing the most valuable type-strain genomes for metagenomic binning, comparative biology and taxonomic classification.</title>
        <authorList>
            <person name="Goeker M."/>
        </authorList>
    </citation>
    <scope>NUCLEOTIDE SEQUENCE [LARGE SCALE GENOMIC DNA]</scope>
    <source>
        <strain evidence="4 5">DSM 24032</strain>
    </source>
</reference>
<dbReference type="InterPro" id="IPR050266">
    <property type="entry name" value="AB_hydrolase_sf"/>
</dbReference>
<sequence length="327" mass="36378">MTPINAAKKNTTSNMVSHFNYYWLLQLFAVALACSAPTTHANDLTSLEDSINAAEAHFDDIIDGAEKNIRWHQNQLIKTEYSIVYLHGFSASRQELNPLVDELADELAANVFYARLRGHGRSADAMLDGNVAAWQQDTLDAFKIGQLIGEKVILIGTSTGATLATWLNSQSNSTQAAASILISPNFKVKSRSASMVQWRLGLWLAKQLNGDYHSFKPHNEFHAKYWTERYPLDAVVPMLDLVDLVEEIDKSSIKVPQLIVYSPNDQVVDVNKIKQVSMQFTGTKVSLVPFTSSKDPAQHVLVGDSSSPNEVADMRALIIDFLRTLER</sequence>
<dbReference type="EMBL" id="QNRT01000002">
    <property type="protein sequence ID" value="RBP50958.1"/>
    <property type="molecule type" value="Genomic_DNA"/>
</dbReference>
<dbReference type="InParanoid" id="A0A395JMV6"/>
<dbReference type="Proteomes" id="UP000253083">
    <property type="component" value="Unassembled WGS sequence"/>
</dbReference>
<keyword evidence="4" id="KW-0031">Aminopeptidase</keyword>
<feature type="chain" id="PRO_5017272577" evidence="2">
    <location>
        <begin position="42"/>
        <end position="327"/>
    </location>
</feature>
<keyword evidence="5" id="KW-1185">Reference proteome</keyword>
<gene>
    <name evidence="4" type="ORF">DFR28_102375</name>
</gene>
<keyword evidence="1" id="KW-0378">Hydrolase</keyword>
<name>A0A395JMV6_9GAMM</name>
<evidence type="ECO:0000256" key="2">
    <source>
        <dbReference type="SAM" id="SignalP"/>
    </source>
</evidence>
<keyword evidence="4" id="KW-0645">Protease</keyword>
<dbReference type="RefSeq" id="WP_113953765.1">
    <property type="nucleotide sequence ID" value="NZ_QNRT01000002.1"/>
</dbReference>
<organism evidence="4 5">
    <name type="scientific">Arenicella xantha</name>
    <dbReference type="NCBI Taxonomy" id="644221"/>
    <lineage>
        <taxon>Bacteria</taxon>
        <taxon>Pseudomonadati</taxon>
        <taxon>Pseudomonadota</taxon>
        <taxon>Gammaproteobacteria</taxon>
        <taxon>Arenicellales</taxon>
        <taxon>Arenicellaceae</taxon>
        <taxon>Arenicella</taxon>
    </lineage>
</organism>
<feature type="domain" description="Serine aminopeptidase S33" evidence="3">
    <location>
        <begin position="82"/>
        <end position="282"/>
    </location>
</feature>
<evidence type="ECO:0000313" key="5">
    <source>
        <dbReference type="Proteomes" id="UP000253083"/>
    </source>
</evidence>
<evidence type="ECO:0000259" key="3">
    <source>
        <dbReference type="Pfam" id="PF12146"/>
    </source>
</evidence>
<dbReference type="InterPro" id="IPR029058">
    <property type="entry name" value="AB_hydrolase_fold"/>
</dbReference>
<dbReference type="PANTHER" id="PTHR43798:SF31">
    <property type="entry name" value="AB HYDROLASE SUPERFAMILY PROTEIN YCLE"/>
    <property type="match status" value="1"/>
</dbReference>
<evidence type="ECO:0000256" key="1">
    <source>
        <dbReference type="ARBA" id="ARBA00022801"/>
    </source>
</evidence>
<dbReference type="OrthoDB" id="5416147at2"/>
<dbReference type="Gene3D" id="3.40.50.1820">
    <property type="entry name" value="alpha/beta hydrolase"/>
    <property type="match status" value="1"/>
</dbReference>
<keyword evidence="2" id="KW-0732">Signal</keyword>
<dbReference type="AlphaFoldDB" id="A0A395JMV6"/>
<proteinExistence type="predicted"/>
<comment type="caution">
    <text evidence="4">The sequence shown here is derived from an EMBL/GenBank/DDBJ whole genome shotgun (WGS) entry which is preliminary data.</text>
</comment>
<dbReference type="SUPFAM" id="SSF53474">
    <property type="entry name" value="alpha/beta-Hydrolases"/>
    <property type="match status" value="1"/>
</dbReference>
<accession>A0A395JMV6</accession>
<dbReference type="InterPro" id="IPR022742">
    <property type="entry name" value="Hydrolase_4"/>
</dbReference>
<dbReference type="Pfam" id="PF12146">
    <property type="entry name" value="Hydrolase_4"/>
    <property type="match status" value="1"/>
</dbReference>
<dbReference type="PANTHER" id="PTHR43798">
    <property type="entry name" value="MONOACYLGLYCEROL LIPASE"/>
    <property type="match status" value="1"/>
</dbReference>
<protein>
    <submittedName>
        <fullName evidence="4">Serine aminopeptidase S33 family</fullName>
    </submittedName>
</protein>
<dbReference type="GO" id="GO:0004177">
    <property type="term" value="F:aminopeptidase activity"/>
    <property type="evidence" value="ECO:0007669"/>
    <property type="project" value="UniProtKB-KW"/>
</dbReference>
<dbReference type="GO" id="GO:0016020">
    <property type="term" value="C:membrane"/>
    <property type="evidence" value="ECO:0007669"/>
    <property type="project" value="TreeGrafter"/>
</dbReference>